<evidence type="ECO:0000256" key="19">
    <source>
        <dbReference type="ARBA" id="ARBA00023242"/>
    </source>
</evidence>
<keyword evidence="20" id="KW-0119">Carbohydrate metabolism</keyword>
<dbReference type="Gene3D" id="2.60.40.1180">
    <property type="entry name" value="Golgi alpha-mannosidase II"/>
    <property type="match status" value="1"/>
</dbReference>
<evidence type="ECO:0000256" key="22">
    <source>
        <dbReference type="RuleBase" id="RU003615"/>
    </source>
</evidence>
<dbReference type="SUPFAM" id="SSF51445">
    <property type="entry name" value="(Trans)glycosidases"/>
    <property type="match status" value="1"/>
</dbReference>
<keyword evidence="21" id="KW-0326">Glycosidase</keyword>
<dbReference type="PRINTS" id="PR00110">
    <property type="entry name" value="ALPHAAMYLASE"/>
</dbReference>
<evidence type="ECO:0000256" key="11">
    <source>
        <dbReference type="ARBA" id="ARBA00022723"/>
    </source>
</evidence>
<dbReference type="InterPro" id="IPR016177">
    <property type="entry name" value="DNA-bd_dom_sf"/>
</dbReference>
<dbReference type="GO" id="GO:0004556">
    <property type="term" value="F:alpha-amylase activity"/>
    <property type="evidence" value="ECO:0007669"/>
    <property type="project" value="UniProtKB-EC"/>
</dbReference>
<dbReference type="GO" id="GO:0005509">
    <property type="term" value="F:calcium ion binding"/>
    <property type="evidence" value="ECO:0007669"/>
    <property type="project" value="InterPro"/>
</dbReference>
<organism evidence="25 26">
    <name type="scientific">Digitaria exilis</name>
    <dbReference type="NCBI Taxonomy" id="1010633"/>
    <lineage>
        <taxon>Eukaryota</taxon>
        <taxon>Viridiplantae</taxon>
        <taxon>Streptophyta</taxon>
        <taxon>Embryophyta</taxon>
        <taxon>Tracheophyta</taxon>
        <taxon>Spermatophyta</taxon>
        <taxon>Magnoliopsida</taxon>
        <taxon>Liliopsida</taxon>
        <taxon>Poales</taxon>
        <taxon>Poaceae</taxon>
        <taxon>PACMAD clade</taxon>
        <taxon>Panicoideae</taxon>
        <taxon>Panicodae</taxon>
        <taxon>Paniceae</taxon>
        <taxon>Anthephorinae</taxon>
        <taxon>Digitaria</taxon>
    </lineage>
</organism>
<evidence type="ECO:0000313" key="26">
    <source>
        <dbReference type="Proteomes" id="UP000636709"/>
    </source>
</evidence>
<dbReference type="PANTHER" id="PTHR32439">
    <property type="entry name" value="FERREDOXIN--NITRITE REDUCTASE, CHLOROPLASTIC"/>
    <property type="match status" value="1"/>
</dbReference>
<feature type="compositionally biased region" description="Low complexity" evidence="23">
    <location>
        <begin position="593"/>
        <end position="602"/>
    </location>
</feature>
<dbReference type="GO" id="GO:0003677">
    <property type="term" value="F:DNA binding"/>
    <property type="evidence" value="ECO:0007669"/>
    <property type="project" value="UniProtKB-KW"/>
</dbReference>
<feature type="region of interest" description="Disordered" evidence="23">
    <location>
        <begin position="1255"/>
        <end position="1303"/>
    </location>
</feature>
<gene>
    <name evidence="25" type="ORF">HU200_002179</name>
</gene>
<evidence type="ECO:0000256" key="1">
    <source>
        <dbReference type="ARBA" id="ARBA00000548"/>
    </source>
</evidence>
<feature type="compositionally biased region" description="Polar residues" evidence="23">
    <location>
        <begin position="1257"/>
        <end position="1275"/>
    </location>
</feature>
<keyword evidence="17" id="KW-0238">DNA-binding</keyword>
<dbReference type="Gene3D" id="3.20.20.80">
    <property type="entry name" value="Glycosidases"/>
    <property type="match status" value="1"/>
</dbReference>
<dbReference type="GO" id="GO:0051539">
    <property type="term" value="F:4 iron, 4 sulfur cluster binding"/>
    <property type="evidence" value="ECO:0007669"/>
    <property type="project" value="UniProtKB-KW"/>
</dbReference>
<dbReference type="SMART" id="SM00380">
    <property type="entry name" value="AP2"/>
    <property type="match status" value="1"/>
</dbReference>
<dbReference type="EMBL" id="JACEFO010000153">
    <property type="protein sequence ID" value="KAF8779910.1"/>
    <property type="molecule type" value="Genomic_DNA"/>
</dbReference>
<dbReference type="Pfam" id="PF07821">
    <property type="entry name" value="Alpha-amyl_C2"/>
    <property type="match status" value="1"/>
</dbReference>
<comment type="similarity">
    <text evidence="5 22">Belongs to the glycosyl hydrolase 13 family.</text>
</comment>
<dbReference type="Gene3D" id="3.30.730.10">
    <property type="entry name" value="AP2/ERF domain"/>
    <property type="match status" value="1"/>
</dbReference>
<keyword evidence="13" id="KW-0560">Oxidoreductase</keyword>
<dbReference type="Pfam" id="PF00128">
    <property type="entry name" value="Alpha-amylase"/>
    <property type="match status" value="1"/>
</dbReference>
<dbReference type="Gene3D" id="3.30.413.10">
    <property type="entry name" value="Sulfite Reductase Hemoprotein, domain 1"/>
    <property type="match status" value="2"/>
</dbReference>
<evidence type="ECO:0000256" key="14">
    <source>
        <dbReference type="ARBA" id="ARBA00023004"/>
    </source>
</evidence>
<evidence type="ECO:0000256" key="9">
    <source>
        <dbReference type="ARBA" id="ARBA00022485"/>
    </source>
</evidence>
<dbReference type="GO" id="GO:0005975">
    <property type="term" value="P:carbohydrate metabolic process"/>
    <property type="evidence" value="ECO:0007669"/>
    <property type="project" value="InterPro"/>
</dbReference>
<proteinExistence type="inferred from homology"/>
<feature type="compositionally biased region" description="Low complexity" evidence="23">
    <location>
        <begin position="16"/>
        <end position="39"/>
    </location>
</feature>
<comment type="cofactor">
    <cofactor evidence="3">
        <name>[4Fe-4S] cluster</name>
        <dbReference type="ChEBI" id="CHEBI:49883"/>
    </cofactor>
</comment>
<keyword evidence="18" id="KW-0804">Transcription</keyword>
<dbReference type="InterPro" id="IPR051329">
    <property type="entry name" value="NIR_SIR_4Fe-4S"/>
</dbReference>
<comment type="similarity">
    <text evidence="6">Belongs to the nitrite and sulfite reductase 4Fe-4S domain family.</text>
</comment>
<evidence type="ECO:0000256" key="2">
    <source>
        <dbReference type="ARBA" id="ARBA00001913"/>
    </source>
</evidence>
<keyword evidence="11" id="KW-0479">Metal-binding</keyword>
<accession>A0A835FW89</accession>
<evidence type="ECO:0000256" key="18">
    <source>
        <dbReference type="ARBA" id="ARBA00023163"/>
    </source>
</evidence>
<feature type="domain" description="AP2/ERF" evidence="24">
    <location>
        <begin position="1400"/>
        <end position="1457"/>
    </location>
</feature>
<dbReference type="GO" id="GO:0016491">
    <property type="term" value="F:oxidoreductase activity"/>
    <property type="evidence" value="ECO:0007669"/>
    <property type="project" value="UniProtKB-KW"/>
</dbReference>
<dbReference type="PANTHER" id="PTHR32439:SF0">
    <property type="entry name" value="FERREDOXIN--NITRITE REDUCTASE, CHLOROPLASTIC"/>
    <property type="match status" value="1"/>
</dbReference>
<evidence type="ECO:0000256" key="20">
    <source>
        <dbReference type="ARBA" id="ARBA00023277"/>
    </source>
</evidence>
<dbReference type="GO" id="GO:0005634">
    <property type="term" value="C:nucleus"/>
    <property type="evidence" value="ECO:0007669"/>
    <property type="project" value="UniProtKB-SubCell"/>
</dbReference>
<dbReference type="GO" id="GO:0003700">
    <property type="term" value="F:DNA-binding transcription factor activity"/>
    <property type="evidence" value="ECO:0007669"/>
    <property type="project" value="InterPro"/>
</dbReference>
<dbReference type="Pfam" id="PF00847">
    <property type="entry name" value="AP2"/>
    <property type="match status" value="1"/>
</dbReference>
<feature type="region of interest" description="Disordered" evidence="23">
    <location>
        <begin position="579"/>
        <end position="602"/>
    </location>
</feature>
<dbReference type="Proteomes" id="UP000636709">
    <property type="component" value="Unassembled WGS sequence"/>
</dbReference>
<keyword evidence="26" id="KW-1185">Reference proteome</keyword>
<dbReference type="InterPro" id="IPR017853">
    <property type="entry name" value="GH"/>
</dbReference>
<dbReference type="InterPro" id="IPR006067">
    <property type="entry name" value="NO2/SO3_Rdtase_4Fe4S_dom"/>
</dbReference>
<dbReference type="InterPro" id="IPR036136">
    <property type="entry name" value="Nit/Sulf_reduc_fer-like_dom_sf"/>
</dbReference>
<keyword evidence="16" id="KW-0805">Transcription regulation</keyword>
<dbReference type="EC" id="3.2.1.1" evidence="8"/>
<keyword evidence="19" id="KW-0539">Nucleus</keyword>
<dbReference type="Gene3D" id="3.90.480.20">
    <property type="match status" value="1"/>
</dbReference>
<comment type="cofactor">
    <cofactor evidence="2">
        <name>Ca(2+)</name>
        <dbReference type="ChEBI" id="CHEBI:29108"/>
    </cofactor>
</comment>
<evidence type="ECO:0000256" key="13">
    <source>
        <dbReference type="ARBA" id="ARBA00023002"/>
    </source>
</evidence>
<evidence type="ECO:0000256" key="6">
    <source>
        <dbReference type="ARBA" id="ARBA00010429"/>
    </source>
</evidence>
<evidence type="ECO:0000259" key="24">
    <source>
        <dbReference type="PROSITE" id="PS51032"/>
    </source>
</evidence>
<evidence type="ECO:0000256" key="15">
    <source>
        <dbReference type="ARBA" id="ARBA00023014"/>
    </source>
</evidence>
<dbReference type="InterPro" id="IPR036955">
    <property type="entry name" value="AP2/ERF_dom_sf"/>
</dbReference>
<keyword evidence="15" id="KW-0411">Iron-sulfur</keyword>
<dbReference type="SUPFAM" id="SSF54171">
    <property type="entry name" value="DNA-binding domain"/>
    <property type="match status" value="1"/>
</dbReference>
<feature type="region of interest" description="Disordered" evidence="23">
    <location>
        <begin position="1361"/>
        <end position="1399"/>
    </location>
</feature>
<dbReference type="Pfam" id="PF03460">
    <property type="entry name" value="NIR_SIR_ferr"/>
    <property type="match status" value="2"/>
</dbReference>
<evidence type="ECO:0000256" key="17">
    <source>
        <dbReference type="ARBA" id="ARBA00023125"/>
    </source>
</evidence>
<dbReference type="SUPFAM" id="SSF56014">
    <property type="entry name" value="Nitrite and sulphite reductase 4Fe-4S domain-like"/>
    <property type="match status" value="2"/>
</dbReference>
<dbReference type="InterPro" id="IPR006046">
    <property type="entry name" value="Alpha_amylase"/>
</dbReference>
<evidence type="ECO:0000256" key="23">
    <source>
        <dbReference type="SAM" id="MobiDB-lite"/>
    </source>
</evidence>
<keyword evidence="14" id="KW-0408">Iron</keyword>
<evidence type="ECO:0000256" key="12">
    <source>
        <dbReference type="ARBA" id="ARBA00022801"/>
    </source>
</evidence>
<dbReference type="CDD" id="cd00018">
    <property type="entry name" value="AP2"/>
    <property type="match status" value="1"/>
</dbReference>
<reference evidence="25" key="1">
    <citation type="submission" date="2020-07" db="EMBL/GenBank/DDBJ databases">
        <title>Genome sequence and genetic diversity analysis of an under-domesticated orphan crop, white fonio (Digitaria exilis).</title>
        <authorList>
            <person name="Bennetzen J.L."/>
            <person name="Chen S."/>
            <person name="Ma X."/>
            <person name="Wang X."/>
            <person name="Yssel A.E.J."/>
            <person name="Chaluvadi S.R."/>
            <person name="Johnson M."/>
            <person name="Gangashetty P."/>
            <person name="Hamidou F."/>
            <person name="Sanogo M.D."/>
            <person name="Zwaenepoel A."/>
            <person name="Wallace J."/>
            <person name="Van De Peer Y."/>
            <person name="Van Deynze A."/>
        </authorList>
    </citation>
    <scope>NUCLEOTIDE SEQUENCE</scope>
    <source>
        <tissue evidence="25">Leaves</tissue>
    </source>
</reference>
<dbReference type="GO" id="GO:0020037">
    <property type="term" value="F:heme binding"/>
    <property type="evidence" value="ECO:0007669"/>
    <property type="project" value="InterPro"/>
</dbReference>
<feature type="region of interest" description="Disordered" evidence="23">
    <location>
        <begin position="1"/>
        <end position="46"/>
    </location>
</feature>
<evidence type="ECO:0000256" key="3">
    <source>
        <dbReference type="ARBA" id="ARBA00001966"/>
    </source>
</evidence>
<evidence type="ECO:0000256" key="21">
    <source>
        <dbReference type="ARBA" id="ARBA00023295"/>
    </source>
</evidence>
<dbReference type="PRINTS" id="PR00367">
    <property type="entry name" value="ETHRSPELEMNT"/>
</dbReference>
<dbReference type="InterPro" id="IPR013780">
    <property type="entry name" value="Glyco_hydro_b"/>
</dbReference>
<dbReference type="SMART" id="SM00642">
    <property type="entry name" value="Aamy"/>
    <property type="match status" value="1"/>
</dbReference>
<sequence length="1550" mass="169299">MASSASLQRFLPPSPHAASSSSAAVSMPPSSTSPAASEVSAERLEPRVEQREGGYWVLKEKYRTGLNPQEKVKLEKEPMGLFMEDGIKDLAKIPMEEIDAAKLTKDDVDVRLKWLGLFHRRKHQCTSPDRDVPDWARMLTLRRNGNAADDRFHSILADGRFMMRLKLPNGVTTSEQTRYLASVIEAYGEDGCADVTTRQNWQIRGVTLPDVPAILDGLRSVGLTSLQSGMDNVRNPVGNPLAGIDPDEIVDTRPYTNLLSSYITNNSQGNPTITNLPRKWNVCVIGSHDLYEHPHINDLAYMPAVKDGKFGFNLLVGGFISPKRWGEALPLDAWVPGDDIIPVCKAILEAFRDLGNRGNRQKTRMMWLIDELVFRSEIEKRMPNGVLERAAAEDLIDKKWERRDYLGVHPQKQEGLSYVGLHASDMFELARLADEYGSGELRLTVEQNIVLPNVKNERLDALLAEPLLQERLSPRPSLLLKGLFCGQAIIETKARALQVTRDVEKRVSVPRTVQVADIGFMGCLTKDSDGKVVEAADIFVGGRVGSDSHLADVYKKAVPCKDLVPIVADLLVERFGAVPREREEDEEGTGFDSPQLALADSQAQSAPSRASSLAVTSPMGSPADDMFGRRSGGINARSPPRNGRKLIARGLAWIVTYKYPARHTGKLHPDISSTAELKNMASKSLLLALFIVLLGLSSNSAAGQGFNWESWKQNGGWYNFLMGKVEDIAEAGVTHVWLPPASHSLAEQGYLPGRLYDLDASKYGNEAQLKSLIEAFHDKGVKVVADIVINHRTAEHQDSRGIYCMFEGGTPDTRLDWGPHMICSDDRTYSDGTGNPDTGADFGGAPDIDHLNTRVQQELIGWLNWLKTDIGFDAWRLDFAKGYSADVAKVYIDNTEPCFAVAEIWTSLAYGGDGKPYYEQNAHRQELVNWVDRVGGSGPATAFDFTTKGILNVAVDGELWRLRGADGKAPGLIGWWPAKAVTFIDNHDTGSTQHMWPFPADKVMQGYAYILTHPGIPMIFYDHFFDWGLKNEIAHLVAIRDRHGIQANSELHIIEADADLYLAEIDGKIIVKIGSRFDCGSLIPVGFQVVAHGDGYAIRPIISFLGQTLRRARIFSFVVTDWSTNSPWLWMSPEAKDKVDSAKTTVLADLTGTARRAPVPIQSLLLSCAHSDFRHGEEDATATRTAGLAFAVGRGGLAVADLIIRIPPPKTKVVWAPRAPTPACHRDERFDPSHYACPSCPLARGRDVAFTPHATRHATTSSRHQPVQNATSSQGESHHHRHPAPPAMAPRLESGGGFHLPNSEQENSLFLRALISVVSGDTAVPALVPAAPAPAPAAACAGCGADGCAGGCELLAAAATGSSSDSEEDGGECSASATRAGITGGGVSKRPGSGRRRVSRYRGVRRRPWGKWAAEIRDPHRAVRKWLGTFDTAEDAARAYDVAAVEFRGHRAKLNFPAEASTTAAAAPASSWAPNTSTMHQYHHLSQQTLPESFHEKCGSNAASPVHAAPAQVAAGQHRASRAVTKEQDIWDGLNEIMMMDEGSFWSSMP</sequence>
<evidence type="ECO:0000256" key="16">
    <source>
        <dbReference type="ARBA" id="ARBA00023015"/>
    </source>
</evidence>
<keyword evidence="12" id="KW-0378">Hydrolase</keyword>
<keyword evidence="10" id="KW-0349">Heme</keyword>
<dbReference type="InterPro" id="IPR045854">
    <property type="entry name" value="NO2/SO3_Rdtase_4Fe4S_sf"/>
</dbReference>
<comment type="catalytic activity">
    <reaction evidence="1">
        <text>Endohydrolysis of (1-&gt;4)-alpha-D-glucosidic linkages in polysaccharides containing three or more (1-&gt;4)-alpha-linked D-glucose units.</text>
        <dbReference type="EC" id="3.2.1.1"/>
    </reaction>
</comment>
<protein>
    <recommendedName>
        <fullName evidence="8">alpha-amylase</fullName>
        <ecNumber evidence="8">3.2.1.1</ecNumber>
    </recommendedName>
</protein>
<dbReference type="InterPro" id="IPR006047">
    <property type="entry name" value="GH13_cat_dom"/>
</dbReference>
<comment type="subcellular location">
    <subcellularLocation>
        <location evidence="4">Nucleus</location>
    </subcellularLocation>
</comment>
<dbReference type="FunFam" id="3.30.730.10:FF:000001">
    <property type="entry name" value="Ethylene-responsive transcription factor 2"/>
    <property type="match status" value="1"/>
</dbReference>
<dbReference type="InterPro" id="IPR012850">
    <property type="entry name" value="A-amylase_bs_C"/>
</dbReference>
<keyword evidence="9" id="KW-0004">4Fe-4S</keyword>
<comment type="subunit">
    <text evidence="7">Monomer.</text>
</comment>
<dbReference type="InterPro" id="IPR005117">
    <property type="entry name" value="NiRdtase/SiRdtase_haem-b_fer"/>
</dbReference>
<dbReference type="OrthoDB" id="432685at2759"/>
<evidence type="ECO:0000313" key="25">
    <source>
        <dbReference type="EMBL" id="KAF8779910.1"/>
    </source>
</evidence>
<dbReference type="SUPFAM" id="SSF55124">
    <property type="entry name" value="Nitrite/Sulfite reductase N-terminal domain-like"/>
    <property type="match status" value="2"/>
</dbReference>
<evidence type="ECO:0000256" key="8">
    <source>
        <dbReference type="ARBA" id="ARBA00012595"/>
    </source>
</evidence>
<evidence type="ECO:0000256" key="4">
    <source>
        <dbReference type="ARBA" id="ARBA00004123"/>
    </source>
</evidence>
<dbReference type="PROSITE" id="PS51032">
    <property type="entry name" value="AP2_ERF"/>
    <property type="match status" value="1"/>
</dbReference>
<evidence type="ECO:0000256" key="7">
    <source>
        <dbReference type="ARBA" id="ARBA00011245"/>
    </source>
</evidence>
<comment type="caution">
    <text evidence="25">The sequence shown here is derived from an EMBL/GenBank/DDBJ whole genome shotgun (WGS) entry which is preliminary data.</text>
</comment>
<dbReference type="InterPro" id="IPR001471">
    <property type="entry name" value="AP2/ERF_dom"/>
</dbReference>
<dbReference type="CDD" id="cd11314">
    <property type="entry name" value="AmyAc_arch_bac_plant_AmyA"/>
    <property type="match status" value="1"/>
</dbReference>
<dbReference type="Pfam" id="PF01077">
    <property type="entry name" value="NIR_SIR"/>
    <property type="match status" value="1"/>
</dbReference>
<name>A0A835FW89_9POAL</name>
<dbReference type="SUPFAM" id="SSF51011">
    <property type="entry name" value="Glycosyl hydrolase domain"/>
    <property type="match status" value="1"/>
</dbReference>
<evidence type="ECO:0000256" key="10">
    <source>
        <dbReference type="ARBA" id="ARBA00022617"/>
    </source>
</evidence>
<evidence type="ECO:0000256" key="5">
    <source>
        <dbReference type="ARBA" id="ARBA00008061"/>
    </source>
</evidence>
<dbReference type="SMART" id="SM00810">
    <property type="entry name" value="Alpha-amyl_C2"/>
    <property type="match status" value="1"/>
</dbReference>